<evidence type="ECO:0000313" key="3">
    <source>
        <dbReference type="Proteomes" id="UP000251889"/>
    </source>
</evidence>
<name>A0A364XWR6_9BACT</name>
<dbReference type="Proteomes" id="UP000251889">
    <property type="component" value="Unassembled WGS sequence"/>
</dbReference>
<evidence type="ECO:0008006" key="4">
    <source>
        <dbReference type="Google" id="ProtNLM"/>
    </source>
</evidence>
<dbReference type="RefSeq" id="WP_112748967.1">
    <property type="nucleotide sequence ID" value="NZ_QMFY01000014.1"/>
</dbReference>
<dbReference type="EMBL" id="QMFY01000014">
    <property type="protein sequence ID" value="RAV98858.1"/>
    <property type="molecule type" value="Genomic_DNA"/>
</dbReference>
<evidence type="ECO:0000256" key="1">
    <source>
        <dbReference type="SAM" id="MobiDB-lite"/>
    </source>
</evidence>
<evidence type="ECO:0000313" key="2">
    <source>
        <dbReference type="EMBL" id="RAV98858.1"/>
    </source>
</evidence>
<dbReference type="OrthoDB" id="6372253at2"/>
<comment type="caution">
    <text evidence="2">The sequence shown here is derived from an EMBL/GenBank/DDBJ whole genome shotgun (WGS) entry which is preliminary data.</text>
</comment>
<feature type="region of interest" description="Disordered" evidence="1">
    <location>
        <begin position="225"/>
        <end position="257"/>
    </location>
</feature>
<organism evidence="2 3">
    <name type="scientific">Pseudochryseolinea flava</name>
    <dbReference type="NCBI Taxonomy" id="2059302"/>
    <lineage>
        <taxon>Bacteria</taxon>
        <taxon>Pseudomonadati</taxon>
        <taxon>Bacteroidota</taxon>
        <taxon>Cytophagia</taxon>
        <taxon>Cytophagales</taxon>
        <taxon>Fulvivirgaceae</taxon>
        <taxon>Pseudochryseolinea</taxon>
    </lineage>
</organism>
<feature type="compositionally biased region" description="Basic and acidic residues" evidence="1">
    <location>
        <begin position="225"/>
        <end position="249"/>
    </location>
</feature>
<accession>A0A364XWR6</accession>
<keyword evidence="3" id="KW-1185">Reference proteome</keyword>
<proteinExistence type="predicted"/>
<sequence>MDKENLEYLKNSLQRFGFGQKLDADLEKAIASQPEKFTLTHAGEFNNAKDPSRVDFALEFSKSSQNDRYYFNNYKASVVSDDASLQKQQTFYIDKNAGVTAKEAFNLLNGRAVFKDFVNKDKEMYSAWIQLNFEETSNGNFKIKHFTSNYGYDLEKVLSAYPIKQLDNPQDKENMIASLKKGNLTLVSEREGNKKMFIEAVPQYKSVNVYDQDMIKQFNGILKVPEAKEEQREKKEKAIRNEDDGEQKKSSKKGMRL</sequence>
<reference evidence="2 3" key="1">
    <citation type="submission" date="2018-06" db="EMBL/GenBank/DDBJ databases">
        <title>Chryseolinea flavus sp. nov., a member of the phylum Bacteroidetes isolated from soil.</title>
        <authorList>
            <person name="Li Y."/>
            <person name="Wang J."/>
        </authorList>
    </citation>
    <scope>NUCLEOTIDE SEQUENCE [LARGE SCALE GENOMIC DNA]</scope>
    <source>
        <strain evidence="2 3">SDU1-6</strain>
    </source>
</reference>
<gene>
    <name evidence="2" type="ORF">DQQ10_21380</name>
</gene>
<dbReference type="AlphaFoldDB" id="A0A364XWR6"/>
<protein>
    <recommendedName>
        <fullName evidence="4">DUF3945 domain-containing protein</fullName>
    </recommendedName>
</protein>